<evidence type="ECO:0000256" key="4">
    <source>
        <dbReference type="ARBA" id="ARBA00022990"/>
    </source>
</evidence>
<feature type="region of interest" description="Disordered" evidence="9">
    <location>
        <begin position="557"/>
        <end position="576"/>
    </location>
</feature>
<evidence type="ECO:0000256" key="8">
    <source>
        <dbReference type="RuleBase" id="RU003909"/>
    </source>
</evidence>
<dbReference type="GO" id="GO:0030833">
    <property type="term" value="P:regulation of actin filament polymerization"/>
    <property type="evidence" value="ECO:0007669"/>
    <property type="project" value="TreeGrafter"/>
</dbReference>
<dbReference type="SUPFAM" id="SSF55770">
    <property type="entry name" value="Profilin (actin-binding protein)"/>
    <property type="match status" value="1"/>
</dbReference>
<dbReference type="CDD" id="cd00148">
    <property type="entry name" value="PROF"/>
    <property type="match status" value="1"/>
</dbReference>
<feature type="region of interest" description="Disordered" evidence="9">
    <location>
        <begin position="355"/>
        <end position="382"/>
    </location>
</feature>
<dbReference type="InterPro" id="IPR036140">
    <property type="entry name" value="PFN_sf"/>
</dbReference>
<comment type="caution">
    <text evidence="10">The sequence shown here is derived from an EMBL/GenBank/DDBJ whole genome shotgun (WGS) entry which is preliminary data.</text>
</comment>
<dbReference type="SMART" id="SM00392">
    <property type="entry name" value="PROF"/>
    <property type="match status" value="1"/>
</dbReference>
<evidence type="ECO:0000256" key="9">
    <source>
        <dbReference type="SAM" id="MobiDB-lite"/>
    </source>
</evidence>
<evidence type="ECO:0000313" key="10">
    <source>
        <dbReference type="EMBL" id="KAK7944835.1"/>
    </source>
</evidence>
<keyword evidence="5 8" id="KW-0009">Actin-binding</keyword>
<feature type="region of interest" description="Disordered" evidence="9">
    <location>
        <begin position="447"/>
        <end position="470"/>
    </location>
</feature>
<keyword evidence="11" id="KW-1185">Reference proteome</keyword>
<feature type="region of interest" description="Disordered" evidence="9">
    <location>
        <begin position="680"/>
        <end position="730"/>
    </location>
</feature>
<dbReference type="PROSITE" id="PS00414">
    <property type="entry name" value="PROFILIN"/>
    <property type="match status" value="1"/>
</dbReference>
<evidence type="ECO:0000313" key="11">
    <source>
        <dbReference type="Proteomes" id="UP001460270"/>
    </source>
</evidence>
<keyword evidence="4" id="KW-0007">Acetylation</keyword>
<feature type="region of interest" description="Disordered" evidence="9">
    <location>
        <begin position="648"/>
        <end position="667"/>
    </location>
</feature>
<gene>
    <name evidence="10" type="ORF">WMY93_000563</name>
</gene>
<dbReference type="GO" id="GO:0003779">
    <property type="term" value="F:actin binding"/>
    <property type="evidence" value="ECO:0007669"/>
    <property type="project" value="UniProtKB-KW"/>
</dbReference>
<feature type="compositionally biased region" description="Polar residues" evidence="9">
    <location>
        <begin position="370"/>
        <end position="382"/>
    </location>
</feature>
<name>A0AAW0Q2S5_9GOBI</name>
<accession>A0AAW0Q2S5</accession>
<feature type="compositionally biased region" description="Polar residues" evidence="9">
    <location>
        <begin position="700"/>
        <end position="714"/>
    </location>
</feature>
<evidence type="ECO:0000256" key="6">
    <source>
        <dbReference type="ARBA" id="ARBA00023212"/>
    </source>
</evidence>
<evidence type="ECO:0000256" key="3">
    <source>
        <dbReference type="ARBA" id="ARBA00022490"/>
    </source>
</evidence>
<dbReference type="GO" id="GO:0030036">
    <property type="term" value="P:actin cytoskeleton organization"/>
    <property type="evidence" value="ECO:0007669"/>
    <property type="project" value="InterPro"/>
</dbReference>
<dbReference type="InterPro" id="IPR005455">
    <property type="entry name" value="PFN_euk"/>
</dbReference>
<feature type="compositionally biased region" description="Pro residues" evidence="9">
    <location>
        <begin position="448"/>
        <end position="464"/>
    </location>
</feature>
<dbReference type="GO" id="GO:0005737">
    <property type="term" value="C:cytoplasm"/>
    <property type="evidence" value="ECO:0007669"/>
    <property type="project" value="TreeGrafter"/>
</dbReference>
<organism evidence="10 11">
    <name type="scientific">Mugilogobius chulae</name>
    <name type="common">yellowstripe goby</name>
    <dbReference type="NCBI Taxonomy" id="88201"/>
    <lineage>
        <taxon>Eukaryota</taxon>
        <taxon>Metazoa</taxon>
        <taxon>Chordata</taxon>
        <taxon>Craniata</taxon>
        <taxon>Vertebrata</taxon>
        <taxon>Euteleostomi</taxon>
        <taxon>Actinopterygii</taxon>
        <taxon>Neopterygii</taxon>
        <taxon>Teleostei</taxon>
        <taxon>Neoteleostei</taxon>
        <taxon>Acanthomorphata</taxon>
        <taxon>Gobiaria</taxon>
        <taxon>Gobiiformes</taxon>
        <taxon>Gobioidei</taxon>
        <taxon>Gobiidae</taxon>
        <taxon>Gobionellinae</taxon>
        <taxon>Mugilogobius</taxon>
    </lineage>
</organism>
<dbReference type="GO" id="GO:0032233">
    <property type="term" value="P:positive regulation of actin filament bundle assembly"/>
    <property type="evidence" value="ECO:0007669"/>
    <property type="project" value="TreeGrafter"/>
</dbReference>
<dbReference type="EMBL" id="JBBPFD010000001">
    <property type="protein sequence ID" value="KAK7944835.1"/>
    <property type="molecule type" value="Genomic_DNA"/>
</dbReference>
<dbReference type="FunFam" id="3.30.450.30:FF:000006">
    <property type="entry name" value="Profilin"/>
    <property type="match status" value="1"/>
</dbReference>
<proteinExistence type="inferred from homology"/>
<comment type="similarity">
    <text evidence="2 8">Belongs to the profilin family.</text>
</comment>
<comment type="subcellular location">
    <subcellularLocation>
        <location evidence="1">Cytoplasm</location>
        <location evidence="1">Cytoskeleton</location>
    </subcellularLocation>
</comment>
<dbReference type="Gene3D" id="3.30.450.30">
    <property type="entry name" value="Dynein light chain 2a, cytoplasmic"/>
    <property type="match status" value="1"/>
</dbReference>
<dbReference type="Pfam" id="PF00235">
    <property type="entry name" value="Profilin"/>
    <property type="match status" value="1"/>
</dbReference>
<evidence type="ECO:0000256" key="5">
    <source>
        <dbReference type="ARBA" id="ARBA00023203"/>
    </source>
</evidence>
<keyword evidence="3" id="KW-0963">Cytoplasm</keyword>
<sequence>MSWQSYVDNLMADGSCQDGAIVGYTDAKYVWASHSGGTFSNITSQEIDSLIGKDRTSIFTSGLTLGSKKCSVLRDNLQDDECTMDIRTKSQGGEPTYNISVGKAGKVLVLVMGKEGVHGGGLNKKAFSMAKYLRDSAWEVPALHAAQEHGFPKYDNTAVERLLKMDPTVDCSGSYMRLQVQDADLKPGSLLFVDRGDLSPLSLSKLPKSCGYKVSSTRRDLVMIAPYDGCFVIVEESRYVLPLRWFGLPVQMSCPLSQPSPHASSNHPMVTCHAEGMVVKTDWTSRLSEIKVNIKGNWESLMQASSRCGFGAVEHPEGLTISVSYKPCMEKKDGFYGLKLFRDNEVNVFCPSLDSSDPQSLSMDIGKSTPAPTQAAENPTLPSQSQTWNQFYPWFLQKPITPQPTDGKVVRQPFYPVYTGQPSTDGQNPGGVPLGLDEHSYYSMFYPNVPPQQGPGNPSPPEIPPQDETDLYYPQWYLPDSAYPFYYPYDPVKPTPSPEPTESPEPESSVPPVYLYPYYYPTVQPEMPTATTARPVTVPSHYQLFGPYYYQPLPSQHTPYTTTSPTLSAQKPQNPSISHPGSIVLFPQNPKPETKVVECPQYCQLGLPNCCPQIAYHHHMHHIVPQEQNGNSNPQLFPLPALPNGLRPNFVYGSSQGPQEAPAQPSRTDFTNALVSPQLYPVGGQHERQTYNRPLEGSPAAQSESKPSEQTDSQPVYPPFEPNAYFPTVL</sequence>
<dbReference type="InterPro" id="IPR048278">
    <property type="entry name" value="PFN"/>
</dbReference>
<dbReference type="Proteomes" id="UP001460270">
    <property type="component" value="Unassembled WGS sequence"/>
</dbReference>
<evidence type="ECO:0000256" key="2">
    <source>
        <dbReference type="ARBA" id="ARBA00010058"/>
    </source>
</evidence>
<dbReference type="PANTHER" id="PTHR13936:SF15">
    <property type="entry name" value="PROFILIN-2"/>
    <property type="match status" value="1"/>
</dbReference>
<dbReference type="PRINTS" id="PR01639">
    <property type="entry name" value="PROFILINMAML"/>
</dbReference>
<keyword evidence="6" id="KW-0206">Cytoskeleton</keyword>
<dbReference type="GO" id="GO:0005856">
    <property type="term" value="C:cytoskeleton"/>
    <property type="evidence" value="ECO:0007669"/>
    <property type="project" value="UniProtKB-SubCell"/>
</dbReference>
<dbReference type="PANTHER" id="PTHR13936">
    <property type="entry name" value="PROFILIN"/>
    <property type="match status" value="1"/>
</dbReference>
<evidence type="ECO:0000256" key="7">
    <source>
        <dbReference type="ARBA" id="ARBA00025549"/>
    </source>
</evidence>
<protein>
    <recommendedName>
        <fullName evidence="8">Profilin</fullName>
    </recommendedName>
</protein>
<dbReference type="AlphaFoldDB" id="A0AAW0Q2S5"/>
<evidence type="ECO:0000256" key="1">
    <source>
        <dbReference type="ARBA" id="ARBA00004245"/>
    </source>
</evidence>
<reference evidence="11" key="1">
    <citation type="submission" date="2024-04" db="EMBL/GenBank/DDBJ databases">
        <title>Salinicola lusitanus LLJ914,a marine bacterium isolated from the Okinawa Trough.</title>
        <authorList>
            <person name="Li J."/>
        </authorList>
    </citation>
    <scope>NUCLEOTIDE SEQUENCE [LARGE SCALE GENOMIC DNA]</scope>
</reference>
<comment type="function">
    <text evidence="7">Binds to actin and affects the structure of the cytoskeleton. At high concentrations, profilin prevents the polymerization of actin, whereas it enhances it at low concentrations. By binding to PIP2, it inhibits the formation of IP3 and DG.</text>
</comment>
<dbReference type="InterPro" id="IPR027310">
    <property type="entry name" value="Profilin_CS"/>
</dbReference>
<dbReference type="InterPro" id="IPR005454">
    <property type="entry name" value="Profilin1/2/3_vertebrate"/>
</dbReference>